<reference evidence="1 2" key="1">
    <citation type="submission" date="2021-05" db="EMBL/GenBank/DDBJ databases">
        <title>Genome Assembly of Synthetic Allotetraploid Brassica napus Reveals Homoeologous Exchanges between Subgenomes.</title>
        <authorList>
            <person name="Davis J.T."/>
        </authorList>
    </citation>
    <scope>NUCLEOTIDE SEQUENCE [LARGE SCALE GENOMIC DNA]</scope>
    <source>
        <strain evidence="2">cv. Da-Ae</strain>
        <tissue evidence="1">Seedling</tissue>
    </source>
</reference>
<name>A0ABQ7ZRN3_BRANA</name>
<proteinExistence type="predicted"/>
<keyword evidence="2" id="KW-1185">Reference proteome</keyword>
<gene>
    <name evidence="1" type="ORF">HID58_058751</name>
</gene>
<sequence>MPTEFRESEASLCFLSFSIMVDDELWYGFLIRYKECRSFSSRSVPHILFTHFTIFQPYVHMFDFLEIYKPTMNFLCPCPFFVAFTNDATARDANCNLFKTENITRIVYDELLSDKEGHKKWFSGWLKPNMRLQLKSDFMGCKRSKAVLVVDCTIALY</sequence>
<evidence type="ECO:0000313" key="1">
    <source>
        <dbReference type="EMBL" id="KAH0882655.1"/>
    </source>
</evidence>
<dbReference type="Proteomes" id="UP000824890">
    <property type="component" value="Unassembled WGS sequence"/>
</dbReference>
<protein>
    <submittedName>
        <fullName evidence="1">Uncharacterized protein</fullName>
    </submittedName>
</protein>
<dbReference type="EMBL" id="JAGKQM010000014">
    <property type="protein sequence ID" value="KAH0882655.1"/>
    <property type="molecule type" value="Genomic_DNA"/>
</dbReference>
<comment type="caution">
    <text evidence="1">The sequence shown here is derived from an EMBL/GenBank/DDBJ whole genome shotgun (WGS) entry which is preliminary data.</text>
</comment>
<accession>A0ABQ7ZRN3</accession>
<evidence type="ECO:0000313" key="2">
    <source>
        <dbReference type="Proteomes" id="UP000824890"/>
    </source>
</evidence>
<organism evidence="1 2">
    <name type="scientific">Brassica napus</name>
    <name type="common">Rape</name>
    <dbReference type="NCBI Taxonomy" id="3708"/>
    <lineage>
        <taxon>Eukaryota</taxon>
        <taxon>Viridiplantae</taxon>
        <taxon>Streptophyta</taxon>
        <taxon>Embryophyta</taxon>
        <taxon>Tracheophyta</taxon>
        <taxon>Spermatophyta</taxon>
        <taxon>Magnoliopsida</taxon>
        <taxon>eudicotyledons</taxon>
        <taxon>Gunneridae</taxon>
        <taxon>Pentapetalae</taxon>
        <taxon>rosids</taxon>
        <taxon>malvids</taxon>
        <taxon>Brassicales</taxon>
        <taxon>Brassicaceae</taxon>
        <taxon>Brassiceae</taxon>
        <taxon>Brassica</taxon>
    </lineage>
</organism>